<protein>
    <submittedName>
        <fullName evidence="3">Rhodanese-like domain-containing protein</fullName>
    </submittedName>
</protein>
<dbReference type="RefSeq" id="WP_389359163.1">
    <property type="nucleotide sequence ID" value="NZ_JBIACK010000002.1"/>
</dbReference>
<sequence>MLKKYGFLIIPLILVIIYIGYNSINNRGIEQITTSQLEEKMINPSEKQVFVDVREIEEYEAGHIEGMINIPLSKIETTLEYVQKDSEVILFCRSGNRSMQAAQALQDMGYKNIVNVEGGIQAWTGPLVK</sequence>
<accession>A0ABW6K7Q4</accession>
<feature type="transmembrane region" description="Helical" evidence="1">
    <location>
        <begin position="6"/>
        <end position="24"/>
    </location>
</feature>
<dbReference type="PROSITE" id="PS50206">
    <property type="entry name" value="RHODANESE_3"/>
    <property type="match status" value="1"/>
</dbReference>
<dbReference type="PANTHER" id="PTHR43031">
    <property type="entry name" value="FAD-DEPENDENT OXIDOREDUCTASE"/>
    <property type="match status" value="1"/>
</dbReference>
<keyword evidence="1" id="KW-0812">Transmembrane</keyword>
<dbReference type="InterPro" id="IPR050229">
    <property type="entry name" value="GlpE_sulfurtransferase"/>
</dbReference>
<evidence type="ECO:0000256" key="1">
    <source>
        <dbReference type="SAM" id="Phobius"/>
    </source>
</evidence>
<dbReference type="SUPFAM" id="SSF52821">
    <property type="entry name" value="Rhodanese/Cell cycle control phosphatase"/>
    <property type="match status" value="1"/>
</dbReference>
<dbReference type="InterPro" id="IPR036873">
    <property type="entry name" value="Rhodanese-like_dom_sf"/>
</dbReference>
<proteinExistence type="predicted"/>
<evidence type="ECO:0000313" key="3">
    <source>
        <dbReference type="EMBL" id="MFE8700197.1"/>
    </source>
</evidence>
<evidence type="ECO:0000313" key="4">
    <source>
        <dbReference type="Proteomes" id="UP001601059"/>
    </source>
</evidence>
<dbReference type="SMART" id="SM00450">
    <property type="entry name" value="RHOD"/>
    <property type="match status" value="1"/>
</dbReference>
<dbReference type="EMBL" id="JBIACK010000002">
    <property type="protein sequence ID" value="MFE8700197.1"/>
    <property type="molecule type" value="Genomic_DNA"/>
</dbReference>
<dbReference type="CDD" id="cd00158">
    <property type="entry name" value="RHOD"/>
    <property type="match status" value="1"/>
</dbReference>
<dbReference type="PANTHER" id="PTHR43031:SF17">
    <property type="entry name" value="SULFURTRANSFERASE YTWF-RELATED"/>
    <property type="match status" value="1"/>
</dbReference>
<name>A0ABW6K7Q4_9BACI</name>
<keyword evidence="4" id="KW-1185">Reference proteome</keyword>
<gene>
    <name evidence="3" type="ORF">ACFYKX_06220</name>
</gene>
<dbReference type="Pfam" id="PF00581">
    <property type="entry name" value="Rhodanese"/>
    <property type="match status" value="1"/>
</dbReference>
<comment type="caution">
    <text evidence="3">The sequence shown here is derived from an EMBL/GenBank/DDBJ whole genome shotgun (WGS) entry which is preliminary data.</text>
</comment>
<keyword evidence="1" id="KW-1133">Transmembrane helix</keyword>
<organism evidence="3 4">
    <name type="scientific">Cytobacillus spartinae</name>
    <dbReference type="NCBI Taxonomy" id="3299023"/>
    <lineage>
        <taxon>Bacteria</taxon>
        <taxon>Bacillati</taxon>
        <taxon>Bacillota</taxon>
        <taxon>Bacilli</taxon>
        <taxon>Bacillales</taxon>
        <taxon>Bacillaceae</taxon>
        <taxon>Cytobacillus</taxon>
    </lineage>
</organism>
<dbReference type="InterPro" id="IPR001763">
    <property type="entry name" value="Rhodanese-like_dom"/>
</dbReference>
<reference evidence="3 4" key="1">
    <citation type="submission" date="2024-08" db="EMBL/GenBank/DDBJ databases">
        <title>Two novel Cytobacillus novel species.</title>
        <authorList>
            <person name="Liu G."/>
        </authorList>
    </citation>
    <scope>NUCLEOTIDE SEQUENCE [LARGE SCALE GENOMIC DNA]</scope>
    <source>
        <strain evidence="3 4">FJAT-54145</strain>
    </source>
</reference>
<dbReference type="Proteomes" id="UP001601059">
    <property type="component" value="Unassembled WGS sequence"/>
</dbReference>
<evidence type="ECO:0000259" key="2">
    <source>
        <dbReference type="PROSITE" id="PS50206"/>
    </source>
</evidence>
<dbReference type="Gene3D" id="3.40.250.10">
    <property type="entry name" value="Rhodanese-like domain"/>
    <property type="match status" value="1"/>
</dbReference>
<keyword evidence="1" id="KW-0472">Membrane</keyword>
<feature type="domain" description="Rhodanese" evidence="2">
    <location>
        <begin position="44"/>
        <end position="129"/>
    </location>
</feature>